<dbReference type="Proteomes" id="UP000065822">
    <property type="component" value="Chromosome"/>
</dbReference>
<dbReference type="RefSeq" id="WP_066428369.1">
    <property type="nucleotide sequence ID" value="NZ_CP014227.1"/>
</dbReference>
<evidence type="ECO:0000313" key="11">
    <source>
        <dbReference type="EMBL" id="SNV08509.1"/>
    </source>
</evidence>
<evidence type="ECO:0000313" key="12">
    <source>
        <dbReference type="Proteomes" id="UP000065822"/>
    </source>
</evidence>
<name>A0AAX2H0T6_9FLAO</name>
<evidence type="ECO:0000256" key="4">
    <source>
        <dbReference type="ARBA" id="ARBA00011881"/>
    </source>
</evidence>
<dbReference type="Proteomes" id="UP000215539">
    <property type="component" value="Chromosome 1"/>
</dbReference>
<dbReference type="NCBIfam" id="TIGR02962">
    <property type="entry name" value="hdxy_isourate"/>
    <property type="match status" value="1"/>
</dbReference>
<dbReference type="CDD" id="cd05822">
    <property type="entry name" value="TLP_HIUase"/>
    <property type="match status" value="1"/>
</dbReference>
<keyword evidence="12" id="KW-1185">Reference proteome</keyword>
<dbReference type="PANTHER" id="PTHR10395:SF7">
    <property type="entry name" value="5-HYDROXYISOURATE HYDROLASE"/>
    <property type="match status" value="1"/>
</dbReference>
<evidence type="ECO:0000259" key="9">
    <source>
        <dbReference type="Pfam" id="PF00576"/>
    </source>
</evidence>
<dbReference type="AlphaFoldDB" id="A0AAX2H0T6"/>
<protein>
    <recommendedName>
        <fullName evidence="8">5-hydroxyisourate hydrolase</fullName>
        <shortName evidence="8">HIU hydrolase</shortName>
        <shortName evidence="8">HIUHase</shortName>
        <ecNumber evidence="8">3.5.2.17</ecNumber>
    </recommendedName>
</protein>
<gene>
    <name evidence="11" type="primary">hiuH</name>
    <name evidence="10" type="ORF">AXF12_03510</name>
    <name evidence="11" type="ORF">SAMEA44541418_01037</name>
</gene>
<dbReference type="PRINTS" id="PR00189">
    <property type="entry name" value="TRNSTHYRETIN"/>
</dbReference>
<dbReference type="InterPro" id="IPR014306">
    <property type="entry name" value="Hydroxyisourate_hydrolase"/>
</dbReference>
<dbReference type="PROSITE" id="PS00768">
    <property type="entry name" value="TRANSTHYRETIN_1"/>
    <property type="match status" value="1"/>
</dbReference>
<dbReference type="KEGG" id="chg:AXF12_03510"/>
<evidence type="ECO:0000256" key="1">
    <source>
        <dbReference type="ARBA" id="ARBA00001043"/>
    </source>
</evidence>
<keyword evidence="5 8" id="KW-0659">Purine metabolism</keyword>
<feature type="binding site" evidence="7">
    <location>
        <position position="135"/>
    </location>
    <ligand>
        <name>substrate</name>
    </ligand>
</feature>
<comment type="similarity">
    <text evidence="3 8">Belongs to the transthyretin family. 5-hydroxyisourate hydrolase subfamily.</text>
</comment>
<accession>A0AAX2H0T6</accession>
<reference evidence="10 12" key="1">
    <citation type="submission" date="2016-02" db="EMBL/GenBank/DDBJ databases">
        <authorList>
            <person name="Holder M.E."/>
            <person name="Ajami N.J."/>
            <person name="Petrosino J.F."/>
        </authorList>
    </citation>
    <scope>NUCLEOTIDE SEQUENCE [LARGE SCALE GENOMIC DNA]</scope>
    <source>
        <strain evidence="10 12">CCUG 32990</strain>
    </source>
</reference>
<evidence type="ECO:0000256" key="7">
    <source>
        <dbReference type="PIRSR" id="PIRSR600895-51"/>
    </source>
</evidence>
<dbReference type="GO" id="GO:0006144">
    <property type="term" value="P:purine nucleobase metabolic process"/>
    <property type="evidence" value="ECO:0007669"/>
    <property type="project" value="UniProtKB-KW"/>
</dbReference>
<dbReference type="EC" id="3.5.2.17" evidence="8"/>
<keyword evidence="6 8" id="KW-0378">Hydrolase</keyword>
<dbReference type="SUPFAM" id="SSF49472">
    <property type="entry name" value="Transthyretin (synonym: prealbumin)"/>
    <property type="match status" value="1"/>
</dbReference>
<reference evidence="11 13" key="2">
    <citation type="submission" date="2017-06" db="EMBL/GenBank/DDBJ databases">
        <authorList>
            <consortium name="Pathogen Informatics"/>
        </authorList>
    </citation>
    <scope>NUCLEOTIDE SEQUENCE [LARGE SCALE GENOMIC DNA]</scope>
    <source>
        <strain evidence="11 13">NCTC12947</strain>
    </source>
</reference>
<dbReference type="InterPro" id="IPR023418">
    <property type="entry name" value="Thyroxine_BS"/>
</dbReference>
<dbReference type="InterPro" id="IPR036817">
    <property type="entry name" value="Transthyretin/HIU_hydrolase_sf"/>
</dbReference>
<proteinExistence type="inferred from homology"/>
<dbReference type="GO" id="GO:0033971">
    <property type="term" value="F:hydroxyisourate hydrolase activity"/>
    <property type="evidence" value="ECO:0007669"/>
    <property type="project" value="UniProtKB-EC"/>
</dbReference>
<feature type="domain" description="Transthyretin/hydroxyisourate hydrolase" evidence="9">
    <location>
        <begin position="26"/>
        <end position="137"/>
    </location>
</feature>
<sequence>MKRVLFVLLFVVNVGLYAQKSGDFQLSSHILDISVGKPAPGVEVELEKYNDTSRQWVFVAKKKTDTNGRIPDFLPILNGKANNHGKYRLRFLTENYFMNQKVESFYPYIEVVFQIKDDQHYHVPITLSPFGYATYRGN</sequence>
<feature type="binding site" evidence="7">
    <location>
        <position position="69"/>
    </location>
    <ligand>
        <name>substrate</name>
    </ligand>
</feature>
<dbReference type="InterPro" id="IPR000895">
    <property type="entry name" value="Transthyretin/HIU_hydrolase"/>
</dbReference>
<comment type="catalytic activity">
    <reaction evidence="1 8">
        <text>5-hydroxyisourate + H2O = 5-hydroxy-2-oxo-4-ureido-2,5-dihydro-1H-imidazole-5-carboxylate + H(+)</text>
        <dbReference type="Rhea" id="RHEA:23736"/>
        <dbReference type="ChEBI" id="CHEBI:15377"/>
        <dbReference type="ChEBI" id="CHEBI:15378"/>
        <dbReference type="ChEBI" id="CHEBI:18072"/>
        <dbReference type="ChEBI" id="CHEBI:58639"/>
        <dbReference type="EC" id="3.5.2.17"/>
    </reaction>
</comment>
<dbReference type="PANTHER" id="PTHR10395">
    <property type="entry name" value="URICASE AND TRANSTHYRETIN-RELATED"/>
    <property type="match status" value="1"/>
</dbReference>
<evidence type="ECO:0000256" key="2">
    <source>
        <dbReference type="ARBA" id="ARBA00002704"/>
    </source>
</evidence>
<comment type="function">
    <text evidence="2">Catalyzes the hydrolysis of 5-hydroxyisourate (HIU) to 2-oxo-4-hydroxy-4-carboxy-5-ureidoimidazoline (OHCU).</text>
</comment>
<dbReference type="Pfam" id="PF00576">
    <property type="entry name" value="Transthyretin"/>
    <property type="match status" value="1"/>
</dbReference>
<dbReference type="EMBL" id="LT906449">
    <property type="protein sequence ID" value="SNV08509.1"/>
    <property type="molecule type" value="Genomic_DNA"/>
</dbReference>
<evidence type="ECO:0000313" key="10">
    <source>
        <dbReference type="EMBL" id="AMD84674.1"/>
    </source>
</evidence>
<feature type="binding site" evidence="7">
    <location>
        <position position="29"/>
    </location>
    <ligand>
        <name>substrate</name>
    </ligand>
</feature>
<evidence type="ECO:0000313" key="13">
    <source>
        <dbReference type="Proteomes" id="UP000215539"/>
    </source>
</evidence>
<evidence type="ECO:0000256" key="3">
    <source>
        <dbReference type="ARBA" id="ARBA00009850"/>
    </source>
</evidence>
<comment type="subunit">
    <text evidence="4 8">Homotetramer.</text>
</comment>
<dbReference type="EMBL" id="CP014227">
    <property type="protein sequence ID" value="AMD84674.1"/>
    <property type="molecule type" value="Genomic_DNA"/>
</dbReference>
<organism evidence="11 13">
    <name type="scientific">Capnocytophaga haemolytica</name>
    <dbReference type="NCBI Taxonomy" id="45243"/>
    <lineage>
        <taxon>Bacteria</taxon>
        <taxon>Pseudomonadati</taxon>
        <taxon>Bacteroidota</taxon>
        <taxon>Flavobacteriia</taxon>
        <taxon>Flavobacteriales</taxon>
        <taxon>Flavobacteriaceae</taxon>
        <taxon>Capnocytophaga</taxon>
    </lineage>
</organism>
<evidence type="ECO:0000256" key="5">
    <source>
        <dbReference type="ARBA" id="ARBA00022631"/>
    </source>
</evidence>
<evidence type="ECO:0000256" key="6">
    <source>
        <dbReference type="ARBA" id="ARBA00022801"/>
    </source>
</evidence>
<dbReference type="Gene3D" id="2.60.40.180">
    <property type="entry name" value="Transthyretin/hydroxyisourate hydrolase domain"/>
    <property type="match status" value="1"/>
</dbReference>
<dbReference type="InterPro" id="IPR023416">
    <property type="entry name" value="Transthyretin/HIU_hydrolase_d"/>
</dbReference>
<evidence type="ECO:0000256" key="8">
    <source>
        <dbReference type="RuleBase" id="RU361270"/>
    </source>
</evidence>